<geneLocation type="plasmid" evidence="4">
    <name>pjcm18538 dna</name>
</geneLocation>
<evidence type="ECO:0000313" key="4">
    <source>
        <dbReference type="Proteomes" id="UP000467428"/>
    </source>
</evidence>
<dbReference type="KEGG" id="marz:MARA_07380"/>
<sequence length="93" mass="9382">MRILTTGQRRTIGTVAAVAGSLAIVALAGTVPASAATDDPGCEAFGWRHPMCAGGAWANDETASEEWGPANIPNPVTPGGDMSMTFPGSPNTP</sequence>
<evidence type="ECO:0000313" key="3">
    <source>
        <dbReference type="EMBL" id="BBY47270.1"/>
    </source>
</evidence>
<dbReference type="Proteomes" id="UP000467428">
    <property type="component" value="Chromosome"/>
</dbReference>
<dbReference type="EMBL" id="AP022593">
    <property type="protein sequence ID" value="BBY47270.1"/>
    <property type="molecule type" value="Genomic_DNA"/>
</dbReference>
<name>A0A7I7RSX8_9MYCO</name>
<reference evidence="3 4" key="1">
    <citation type="journal article" date="2019" name="Emerg. Microbes Infect.">
        <title>Comprehensive subspecies identification of 175 nontuberculous mycobacteria species based on 7547 genomic profiles.</title>
        <authorList>
            <person name="Matsumoto Y."/>
            <person name="Kinjo T."/>
            <person name="Motooka D."/>
            <person name="Nabeya D."/>
            <person name="Jung N."/>
            <person name="Uechi K."/>
            <person name="Horii T."/>
            <person name="Iida T."/>
            <person name="Fujita J."/>
            <person name="Nakamura S."/>
        </authorList>
    </citation>
    <scope>NUCLEOTIDE SEQUENCE [LARGE SCALE GENOMIC DNA]</scope>
    <source>
        <strain evidence="3 4">JCM 18538</strain>
    </source>
</reference>
<feature type="chain" id="PRO_5029506260" evidence="2">
    <location>
        <begin position="36"/>
        <end position="93"/>
    </location>
</feature>
<evidence type="ECO:0000256" key="2">
    <source>
        <dbReference type="SAM" id="SignalP"/>
    </source>
</evidence>
<protein>
    <submittedName>
        <fullName evidence="3">Uncharacterized protein</fullName>
    </submittedName>
</protein>
<keyword evidence="2" id="KW-0732">Signal</keyword>
<gene>
    <name evidence="3" type="ORF">MARA_07380</name>
</gene>
<feature type="region of interest" description="Disordered" evidence="1">
    <location>
        <begin position="60"/>
        <end position="93"/>
    </location>
</feature>
<feature type="signal peptide" evidence="2">
    <location>
        <begin position="1"/>
        <end position="35"/>
    </location>
</feature>
<proteinExistence type="predicted"/>
<evidence type="ECO:0000256" key="1">
    <source>
        <dbReference type="SAM" id="MobiDB-lite"/>
    </source>
</evidence>
<dbReference type="AlphaFoldDB" id="A0A7I7RSX8"/>
<keyword evidence="4" id="KW-1185">Reference proteome</keyword>
<accession>A0A7I7RSX8</accession>
<organism evidence="3 4">
    <name type="scientific">Mycolicibacterium arabiense</name>
    <dbReference type="NCBI Taxonomy" id="1286181"/>
    <lineage>
        <taxon>Bacteria</taxon>
        <taxon>Bacillati</taxon>
        <taxon>Actinomycetota</taxon>
        <taxon>Actinomycetes</taxon>
        <taxon>Mycobacteriales</taxon>
        <taxon>Mycobacteriaceae</taxon>
        <taxon>Mycolicibacterium</taxon>
    </lineage>
</organism>